<dbReference type="EMBL" id="LAHO01000002">
    <property type="protein sequence ID" value="KKO46962.1"/>
    <property type="molecule type" value="Genomic_DNA"/>
</dbReference>
<dbReference type="InterPro" id="IPR029479">
    <property type="entry name" value="Nitroreductase"/>
</dbReference>
<dbReference type="AlphaFoldDB" id="A0A0M2V7Y1"/>
<evidence type="ECO:0000256" key="1">
    <source>
        <dbReference type="ARBA" id="ARBA00007118"/>
    </source>
</evidence>
<evidence type="ECO:0000256" key="2">
    <source>
        <dbReference type="ARBA" id="ARBA00023002"/>
    </source>
</evidence>
<feature type="transmembrane region" description="Helical" evidence="3">
    <location>
        <begin position="21"/>
        <end position="45"/>
    </location>
</feature>
<dbReference type="Proteomes" id="UP000034228">
    <property type="component" value="Unassembled WGS sequence"/>
</dbReference>
<accession>A0A0M2V7Y1</accession>
<dbReference type="Pfam" id="PF00881">
    <property type="entry name" value="Nitroreductase"/>
    <property type="match status" value="2"/>
</dbReference>
<keyword evidence="3" id="KW-0812">Transmembrane</keyword>
<protein>
    <submittedName>
        <fullName evidence="5">Nitroreductase-like protein</fullName>
    </submittedName>
</protein>
<dbReference type="InterPro" id="IPR000415">
    <property type="entry name" value="Nitroreductase-like"/>
</dbReference>
<evidence type="ECO:0000256" key="3">
    <source>
        <dbReference type="SAM" id="Phobius"/>
    </source>
</evidence>
<dbReference type="PANTHER" id="PTHR43673:SF10">
    <property type="entry name" value="NADH DEHYDROGENASE_NAD(P)H NITROREDUCTASE XCC3605-RELATED"/>
    <property type="match status" value="1"/>
</dbReference>
<feature type="domain" description="Nitroreductase" evidence="4">
    <location>
        <begin position="245"/>
        <end position="332"/>
    </location>
</feature>
<dbReference type="GO" id="GO:0016491">
    <property type="term" value="F:oxidoreductase activity"/>
    <property type="evidence" value="ECO:0007669"/>
    <property type="project" value="UniProtKB-KW"/>
</dbReference>
<dbReference type="Gene3D" id="3.40.109.10">
    <property type="entry name" value="NADH Oxidase"/>
    <property type="match status" value="1"/>
</dbReference>
<proteinExistence type="inferred from homology"/>
<feature type="domain" description="Nitroreductase" evidence="4">
    <location>
        <begin position="189"/>
        <end position="236"/>
    </location>
</feature>
<comment type="caution">
    <text evidence="5">The sequence shown here is derived from an EMBL/GenBank/DDBJ whole genome shotgun (WGS) entry which is preliminary data.</text>
</comment>
<dbReference type="PANTHER" id="PTHR43673">
    <property type="entry name" value="NAD(P)H NITROREDUCTASE YDGI-RELATED"/>
    <property type="match status" value="1"/>
</dbReference>
<evidence type="ECO:0000313" key="5">
    <source>
        <dbReference type="EMBL" id="KKO46962.1"/>
    </source>
</evidence>
<organism evidence="5 6">
    <name type="scientific">Arsukibacterium ikkense</name>
    <dbReference type="NCBI Taxonomy" id="336831"/>
    <lineage>
        <taxon>Bacteria</taxon>
        <taxon>Pseudomonadati</taxon>
        <taxon>Pseudomonadota</taxon>
        <taxon>Gammaproteobacteria</taxon>
        <taxon>Chromatiales</taxon>
        <taxon>Chromatiaceae</taxon>
        <taxon>Arsukibacterium</taxon>
    </lineage>
</organism>
<evidence type="ECO:0000259" key="4">
    <source>
        <dbReference type="Pfam" id="PF00881"/>
    </source>
</evidence>
<gene>
    <name evidence="5" type="ORF">WG68_03240</name>
</gene>
<dbReference type="OrthoDB" id="9802510at2"/>
<dbReference type="CDD" id="cd02062">
    <property type="entry name" value="Nitro_FMN_reductase"/>
    <property type="match status" value="1"/>
</dbReference>
<dbReference type="PATRIC" id="fig|336831.14.peg.3806"/>
<keyword evidence="2" id="KW-0560">Oxidoreductase</keyword>
<dbReference type="RefSeq" id="WP_046556210.1">
    <property type="nucleotide sequence ID" value="NZ_LAHO01000002.1"/>
</dbReference>
<dbReference type="SUPFAM" id="SSF55469">
    <property type="entry name" value="FMN-dependent nitroreductase-like"/>
    <property type="match status" value="1"/>
</dbReference>
<keyword evidence="6" id="KW-1185">Reference proteome</keyword>
<comment type="similarity">
    <text evidence="1">Belongs to the nitroreductase family.</text>
</comment>
<name>A0A0M2V7Y1_9GAMM</name>
<reference evidence="5 6" key="1">
    <citation type="submission" date="2015-03" db="EMBL/GenBank/DDBJ databases">
        <title>Draft genome sequences of two protease-producing strains of Arsukibacterium isolated from two cold and alkaline environments.</title>
        <authorList>
            <person name="Lylloff J.E."/>
            <person name="Skov L.B."/>
            <person name="Jepsen M."/>
            <person name="Hallin P.F."/>
            <person name="Sorensen S.J."/>
            <person name="Stougaard P."/>
            <person name="Glaring M.A."/>
        </authorList>
    </citation>
    <scope>NUCLEOTIDE SEQUENCE [LARGE SCALE GENOMIC DNA]</scope>
    <source>
        <strain evidence="5 6">GCM72</strain>
    </source>
</reference>
<keyword evidence="3" id="KW-1133">Transmembrane helix</keyword>
<keyword evidence="3" id="KW-0472">Membrane</keyword>
<dbReference type="STRING" id="336831.WG68_03240"/>
<evidence type="ECO:0000313" key="6">
    <source>
        <dbReference type="Proteomes" id="UP000034228"/>
    </source>
</evidence>
<sequence length="355" mass="39941">MKRVVKTFFPRVLIRFVKATIARLKLLLMLVFSRNGFLASLYYALASRQFYREHRAVLLGSLAYHRALTYIANSSALLRRNIHRLEKGLIMRPRRDVFAEHYIAETVDCYLNAQQNPTFCQNELVWARDVLSEYFRVCGPSAMVSPAKARFTAAPVVTVALPSGKVPYAHHNVPDTNISYTELLQLFTRRRSVRWYQPRPVPMPLLIQAMQAAKLAPSACNRQPFQFYVANSPAKAVAVASCAMGTVGFAENLPCVVTLVGDLSCYPEERDRHVIYIDAALAAMQFMLALETLGLSSCPINWPDSEPNERQLSKVLALQYFQRPVMLIAVGYALAEGGIPYSEKKADAILFKDIS</sequence>